<keyword evidence="5" id="KW-1185">Reference proteome</keyword>
<dbReference type="InterPro" id="IPR014748">
    <property type="entry name" value="Enoyl-CoA_hydra_C"/>
</dbReference>
<dbReference type="Proteomes" id="UP000243535">
    <property type="component" value="Unassembled WGS sequence"/>
</dbReference>
<comment type="similarity">
    <text evidence="1 3">Belongs to the enoyl-CoA hydratase/isomerase family.</text>
</comment>
<dbReference type="Pfam" id="PF00378">
    <property type="entry name" value="ECH_1"/>
    <property type="match status" value="1"/>
</dbReference>
<name>A0A0K6H0L4_9NEIS</name>
<evidence type="ECO:0000313" key="4">
    <source>
        <dbReference type="EMBL" id="CUA84299.1"/>
    </source>
</evidence>
<dbReference type="PANTHER" id="PTHR11941">
    <property type="entry name" value="ENOYL-COA HYDRATASE-RELATED"/>
    <property type="match status" value="1"/>
</dbReference>
<evidence type="ECO:0000313" key="5">
    <source>
        <dbReference type="Proteomes" id="UP000243535"/>
    </source>
</evidence>
<dbReference type="GO" id="GO:0006635">
    <property type="term" value="P:fatty acid beta-oxidation"/>
    <property type="evidence" value="ECO:0007669"/>
    <property type="project" value="TreeGrafter"/>
</dbReference>
<evidence type="ECO:0000256" key="2">
    <source>
        <dbReference type="ARBA" id="ARBA00023239"/>
    </source>
</evidence>
<dbReference type="FunFam" id="3.90.226.10:FF:000009">
    <property type="entry name" value="Carnitinyl-CoA dehydratase"/>
    <property type="match status" value="1"/>
</dbReference>
<dbReference type="SUPFAM" id="SSF52096">
    <property type="entry name" value="ClpP/crotonase"/>
    <property type="match status" value="1"/>
</dbReference>
<dbReference type="InterPro" id="IPR018376">
    <property type="entry name" value="Enoyl-CoA_hyd/isom_CS"/>
</dbReference>
<protein>
    <submittedName>
        <fullName evidence="4">Short chain enoyl-CoA hydratase</fullName>
    </submittedName>
</protein>
<dbReference type="InterPro" id="IPR029045">
    <property type="entry name" value="ClpP/crotonase-like_dom_sf"/>
</dbReference>
<dbReference type="PANTHER" id="PTHR11941:SF141">
    <property type="entry name" value="ENOYL-COA HYDRATASE_ISOMERASE-RELATED"/>
    <property type="match status" value="1"/>
</dbReference>
<dbReference type="GO" id="GO:0016829">
    <property type="term" value="F:lyase activity"/>
    <property type="evidence" value="ECO:0007669"/>
    <property type="project" value="UniProtKB-KW"/>
</dbReference>
<dbReference type="Gene3D" id="3.90.226.10">
    <property type="entry name" value="2-enoyl-CoA Hydratase, Chain A, domain 1"/>
    <property type="match status" value="1"/>
</dbReference>
<accession>A0A0K6H0L4</accession>
<dbReference type="EMBL" id="CYHA01000004">
    <property type="protein sequence ID" value="CUA84299.1"/>
    <property type="molecule type" value="Genomic_DNA"/>
</dbReference>
<dbReference type="CDD" id="cd06558">
    <property type="entry name" value="crotonase-like"/>
    <property type="match status" value="1"/>
</dbReference>
<sequence>MTTQLAVERLGKSAIVALNNPPANLWTPEALQRFAETLRSLTEEDAVRSVVLTGAGESFFSAGADLRHLENASRQEAEAFLEAFQAAHRALRGFRGVTVAAVNGFALGAGLEWALACDYIVAERGAQLGFPEGRVGLVPAAGGTHLLPRRVGVAWAKRMILGGEMVRAERALAIGLIEELVEPGFSKIVALSLANKVAQQAPAAVATARRLIEDSPLHSLEKHLSAEREAVLSLMGQAEAREGIRAFLDKRNPAWNPEEDD</sequence>
<dbReference type="PROSITE" id="PS00166">
    <property type="entry name" value="ENOYL_COA_HYDRATASE"/>
    <property type="match status" value="1"/>
</dbReference>
<reference evidence="5" key="1">
    <citation type="submission" date="2015-08" db="EMBL/GenBank/DDBJ databases">
        <authorList>
            <person name="Varghese N."/>
        </authorList>
    </citation>
    <scope>NUCLEOTIDE SEQUENCE [LARGE SCALE GENOMIC DNA]</scope>
    <source>
        <strain evidence="5">DSM 17901</strain>
    </source>
</reference>
<evidence type="ECO:0000256" key="1">
    <source>
        <dbReference type="ARBA" id="ARBA00005254"/>
    </source>
</evidence>
<keyword evidence="2" id="KW-0456">Lyase</keyword>
<evidence type="ECO:0000256" key="3">
    <source>
        <dbReference type="RuleBase" id="RU003707"/>
    </source>
</evidence>
<dbReference type="AlphaFoldDB" id="A0A0K6H0L4"/>
<dbReference type="InterPro" id="IPR001753">
    <property type="entry name" value="Enoyl-CoA_hydra/iso"/>
</dbReference>
<dbReference type="Gene3D" id="1.10.12.10">
    <property type="entry name" value="Lyase 2-enoyl-coa Hydratase, Chain A, domain 2"/>
    <property type="match status" value="1"/>
</dbReference>
<gene>
    <name evidence="4" type="ORF">Ga0061063_2044</name>
</gene>
<proteinExistence type="inferred from homology"/>
<dbReference type="RefSeq" id="WP_055434076.1">
    <property type="nucleotide sequence ID" value="NZ_CYHA01000004.1"/>
</dbReference>
<organism evidence="4 5">
    <name type="scientific">Gulbenkiania indica</name>
    <dbReference type="NCBI Taxonomy" id="375574"/>
    <lineage>
        <taxon>Bacteria</taxon>
        <taxon>Pseudomonadati</taxon>
        <taxon>Pseudomonadota</taxon>
        <taxon>Betaproteobacteria</taxon>
        <taxon>Neisseriales</taxon>
        <taxon>Chromobacteriaceae</taxon>
        <taxon>Gulbenkiania</taxon>
    </lineage>
</organism>
<dbReference type="OrthoDB" id="9807606at2"/>
<dbReference type="NCBIfam" id="NF006566">
    <property type="entry name" value="PRK09076.1"/>
    <property type="match status" value="1"/>
</dbReference>
<dbReference type="STRING" id="375574.GCA_001418035_01834"/>